<feature type="domain" description="LIM zinc-binding" evidence="7">
    <location>
        <begin position="239"/>
        <end position="301"/>
    </location>
</feature>
<feature type="compositionally biased region" description="Low complexity" evidence="6">
    <location>
        <begin position="145"/>
        <end position="156"/>
    </location>
</feature>
<dbReference type="InterPro" id="IPR001781">
    <property type="entry name" value="Znf_LIM"/>
</dbReference>
<keyword evidence="1 5" id="KW-0479">Metal-binding</keyword>
<keyword evidence="3 5" id="KW-0862">Zinc</keyword>
<dbReference type="SUPFAM" id="SSF57716">
    <property type="entry name" value="Glucocorticoid receptor-like (DNA-binding domain)"/>
    <property type="match status" value="3"/>
</dbReference>
<evidence type="ECO:0000256" key="6">
    <source>
        <dbReference type="SAM" id="MobiDB-lite"/>
    </source>
</evidence>
<dbReference type="EMBL" id="LN733872">
    <property type="protein sequence ID" value="CEP18618.1"/>
    <property type="molecule type" value="Genomic_DNA"/>
</dbReference>
<name>A0A0B7NTM5_9FUNG</name>
<feature type="region of interest" description="Disordered" evidence="6">
    <location>
        <begin position="134"/>
        <end position="165"/>
    </location>
</feature>
<reference evidence="8 9" key="1">
    <citation type="submission" date="2014-09" db="EMBL/GenBank/DDBJ databases">
        <authorList>
            <person name="Ellenberger Sabrina"/>
        </authorList>
    </citation>
    <scope>NUCLEOTIDE SEQUENCE [LARGE SCALE GENOMIC DNA]</scope>
    <source>
        <strain evidence="8 9">CBS 412.66</strain>
    </source>
</reference>
<accession>A0A0B7NTM5</accession>
<proteinExistence type="predicted"/>
<dbReference type="GO" id="GO:0003712">
    <property type="term" value="F:transcription coregulator activity"/>
    <property type="evidence" value="ECO:0007669"/>
    <property type="project" value="TreeGrafter"/>
</dbReference>
<dbReference type="STRING" id="35722.A0A0B7NTM5"/>
<keyword evidence="2" id="KW-0677">Repeat</keyword>
<dbReference type="PANTHER" id="PTHR24205">
    <property type="entry name" value="FOUR AND A HALF LIM DOMAINS PROTEIN"/>
    <property type="match status" value="1"/>
</dbReference>
<feature type="region of interest" description="Disordered" evidence="6">
    <location>
        <begin position="56"/>
        <end position="78"/>
    </location>
</feature>
<dbReference type="Pfam" id="PF00412">
    <property type="entry name" value="LIM"/>
    <property type="match status" value="3"/>
</dbReference>
<dbReference type="Proteomes" id="UP000054107">
    <property type="component" value="Unassembled WGS sequence"/>
</dbReference>
<feature type="domain" description="LIM zinc-binding" evidence="7">
    <location>
        <begin position="302"/>
        <end position="363"/>
    </location>
</feature>
<gene>
    <name evidence="8" type="primary">PARPA_12924.1 scaffold 45652</name>
</gene>
<dbReference type="OrthoDB" id="1112565at2759"/>
<evidence type="ECO:0000256" key="3">
    <source>
        <dbReference type="ARBA" id="ARBA00022833"/>
    </source>
</evidence>
<dbReference type="AlphaFoldDB" id="A0A0B7NTM5"/>
<protein>
    <recommendedName>
        <fullName evidence="7">LIM zinc-binding domain-containing protein</fullName>
    </recommendedName>
</protein>
<sequence>MTTERISQILPTVKCSDCGKGINIRQLESHLCTSQPPVPSLPIIPQAKDKFNKMANSGNFSKPISPLQSPNGSTYSGKKNDFYSSNATTTMGSVTPPYYSGMAKDLQRPVMKDVYTNDSYSDDIDKVPYKTFYNSSSNMDLPRKNSTSPAPASPNSYRNKNDSYPEINTRYEGIRNQSLGNIYQQQQYSHSTPVANSYNSSSSGGGALDNLMADLMNSMNDDIHLSGISNTPSSQSKSSSCDVCREDFDYRDDVKTVGGKCYHRACFSCRLCSTPFDQRCTHHEHEGKLYCERDFHVVKNRIMCVSCDRAIPPSVAPIKALGKFYHPGHIKCYHCYEGIDDLTGWKEHQGRVYCRQDFKLLFLPKCRACHKTVEKNAVSAMDGKLKGKWHLECFGCHTCHRPFPDNTFYVFEDAPYCKRHYHELNNSLCKRCIDPIEGYCAYTSPENWRFHPNCFTCEVS</sequence>
<keyword evidence="4 5" id="KW-0440">LIM domain</keyword>
<dbReference type="GO" id="GO:0005634">
    <property type="term" value="C:nucleus"/>
    <property type="evidence" value="ECO:0007669"/>
    <property type="project" value="TreeGrafter"/>
</dbReference>
<dbReference type="PROSITE" id="PS00478">
    <property type="entry name" value="LIM_DOMAIN_1"/>
    <property type="match status" value="2"/>
</dbReference>
<evidence type="ECO:0000259" key="7">
    <source>
        <dbReference type="PROSITE" id="PS50023"/>
    </source>
</evidence>
<evidence type="ECO:0000256" key="1">
    <source>
        <dbReference type="ARBA" id="ARBA00022723"/>
    </source>
</evidence>
<keyword evidence="9" id="KW-1185">Reference proteome</keyword>
<organism evidence="8 9">
    <name type="scientific">Parasitella parasitica</name>
    <dbReference type="NCBI Taxonomy" id="35722"/>
    <lineage>
        <taxon>Eukaryota</taxon>
        <taxon>Fungi</taxon>
        <taxon>Fungi incertae sedis</taxon>
        <taxon>Mucoromycota</taxon>
        <taxon>Mucoromycotina</taxon>
        <taxon>Mucoromycetes</taxon>
        <taxon>Mucorales</taxon>
        <taxon>Mucorineae</taxon>
        <taxon>Mucoraceae</taxon>
        <taxon>Parasitella</taxon>
    </lineage>
</organism>
<dbReference type="Gene3D" id="2.10.110.10">
    <property type="entry name" value="Cysteine Rich Protein"/>
    <property type="match status" value="4"/>
</dbReference>
<evidence type="ECO:0000256" key="5">
    <source>
        <dbReference type="PROSITE-ProRule" id="PRU00125"/>
    </source>
</evidence>
<evidence type="ECO:0000256" key="4">
    <source>
        <dbReference type="ARBA" id="ARBA00023038"/>
    </source>
</evidence>
<dbReference type="PANTHER" id="PTHR24205:SF16">
    <property type="entry name" value="GH01042P-RELATED"/>
    <property type="match status" value="1"/>
</dbReference>
<evidence type="ECO:0000313" key="9">
    <source>
        <dbReference type="Proteomes" id="UP000054107"/>
    </source>
</evidence>
<evidence type="ECO:0000256" key="2">
    <source>
        <dbReference type="ARBA" id="ARBA00022737"/>
    </source>
</evidence>
<dbReference type="PROSITE" id="PS50023">
    <property type="entry name" value="LIM_DOMAIN_2"/>
    <property type="match status" value="3"/>
</dbReference>
<evidence type="ECO:0000313" key="8">
    <source>
        <dbReference type="EMBL" id="CEP18618.1"/>
    </source>
</evidence>
<feature type="domain" description="LIM zinc-binding" evidence="7">
    <location>
        <begin position="364"/>
        <end position="427"/>
    </location>
</feature>
<dbReference type="SMART" id="SM00132">
    <property type="entry name" value="LIM"/>
    <property type="match status" value="3"/>
</dbReference>
<dbReference type="GO" id="GO:0046872">
    <property type="term" value="F:metal ion binding"/>
    <property type="evidence" value="ECO:0007669"/>
    <property type="project" value="UniProtKB-KW"/>
</dbReference>